<sequence>MASARAALARAERDYQLAVARGRPEALKTATEGLTAAIKGQREALTGLAEEYRKQIAGMEGVQAAAGRLDKVAYGDAGRTYDFNRENERLQAIQARRDAAQVALATALQTGQKDQIAEAADELAKQEERYKKQADLMEKNGSQINRTGEKTTQKLADQVDQLGIQYDREILNLQERARVVDREAEAVMSFGVFVRDFAGSVQALRAPAATAPVATPSSTTVTLDQVSLDALRRVRPDPVSVLSDQLQFARWLRQHQGATTMAAPTYITNVEVGEIIVKPPPGSDIKRVARAVKAELFDEARKSGKGTCWP</sequence>
<keyword evidence="1" id="KW-0175">Coiled coil</keyword>
<proteinExistence type="predicted"/>
<evidence type="ECO:0000313" key="3">
    <source>
        <dbReference type="Proteomes" id="UP001596317"/>
    </source>
</evidence>
<comment type="caution">
    <text evidence="2">The sequence shown here is derived from an EMBL/GenBank/DDBJ whole genome shotgun (WGS) entry which is preliminary data.</text>
</comment>
<protein>
    <submittedName>
        <fullName evidence="2">Uncharacterized protein</fullName>
    </submittedName>
</protein>
<feature type="coiled-coil region" evidence="1">
    <location>
        <begin position="109"/>
        <end position="140"/>
    </location>
</feature>
<keyword evidence="3" id="KW-1185">Reference proteome</keyword>
<accession>A0ABW1ZH38</accession>
<dbReference type="RefSeq" id="WP_380054951.1">
    <property type="nucleotide sequence ID" value="NZ_JBHSWB010000001.1"/>
</dbReference>
<evidence type="ECO:0000256" key="1">
    <source>
        <dbReference type="SAM" id="Coils"/>
    </source>
</evidence>
<organism evidence="2 3">
    <name type="scientific">Deinococcus multiflagellatus</name>
    <dbReference type="NCBI Taxonomy" id="1656887"/>
    <lineage>
        <taxon>Bacteria</taxon>
        <taxon>Thermotogati</taxon>
        <taxon>Deinococcota</taxon>
        <taxon>Deinococci</taxon>
        <taxon>Deinococcales</taxon>
        <taxon>Deinococcaceae</taxon>
        <taxon>Deinococcus</taxon>
    </lineage>
</organism>
<gene>
    <name evidence="2" type="ORF">ACFP90_06850</name>
</gene>
<evidence type="ECO:0000313" key="2">
    <source>
        <dbReference type="EMBL" id="MFC6660103.1"/>
    </source>
</evidence>
<reference evidence="3" key="1">
    <citation type="journal article" date="2019" name="Int. J. Syst. Evol. Microbiol.">
        <title>The Global Catalogue of Microorganisms (GCM) 10K type strain sequencing project: providing services to taxonomists for standard genome sequencing and annotation.</title>
        <authorList>
            <consortium name="The Broad Institute Genomics Platform"/>
            <consortium name="The Broad Institute Genome Sequencing Center for Infectious Disease"/>
            <person name="Wu L."/>
            <person name="Ma J."/>
        </authorList>
    </citation>
    <scope>NUCLEOTIDE SEQUENCE [LARGE SCALE GENOMIC DNA]</scope>
    <source>
        <strain evidence="3">CCUG 63830</strain>
    </source>
</reference>
<dbReference type="Proteomes" id="UP001596317">
    <property type="component" value="Unassembled WGS sequence"/>
</dbReference>
<name>A0ABW1ZH38_9DEIO</name>
<dbReference type="EMBL" id="JBHSWB010000001">
    <property type="protein sequence ID" value="MFC6660103.1"/>
    <property type="molecule type" value="Genomic_DNA"/>
</dbReference>